<dbReference type="Proteomes" id="UP000664203">
    <property type="component" value="Unassembled WGS sequence"/>
</dbReference>
<evidence type="ECO:0000313" key="10">
    <source>
        <dbReference type="EMBL" id="CAF9907817.1"/>
    </source>
</evidence>
<dbReference type="InterPro" id="IPR020846">
    <property type="entry name" value="MFS_dom"/>
</dbReference>
<comment type="similarity">
    <text evidence="2">Belongs to the major facilitator superfamily.</text>
</comment>
<evidence type="ECO:0000313" key="11">
    <source>
        <dbReference type="Proteomes" id="UP000664203"/>
    </source>
</evidence>
<protein>
    <recommendedName>
        <fullName evidence="9">Major facilitator superfamily (MFS) profile domain-containing protein</fullName>
    </recommendedName>
</protein>
<evidence type="ECO:0000256" key="4">
    <source>
        <dbReference type="ARBA" id="ARBA00022692"/>
    </source>
</evidence>
<feature type="region of interest" description="Disordered" evidence="7">
    <location>
        <begin position="1"/>
        <end position="63"/>
    </location>
</feature>
<feature type="transmembrane region" description="Helical" evidence="8">
    <location>
        <begin position="298"/>
        <end position="316"/>
    </location>
</feature>
<evidence type="ECO:0000256" key="8">
    <source>
        <dbReference type="SAM" id="Phobius"/>
    </source>
</evidence>
<evidence type="ECO:0000256" key="3">
    <source>
        <dbReference type="ARBA" id="ARBA00022448"/>
    </source>
</evidence>
<evidence type="ECO:0000256" key="7">
    <source>
        <dbReference type="SAM" id="MobiDB-lite"/>
    </source>
</evidence>
<dbReference type="AlphaFoldDB" id="A0A8H3EPG8"/>
<dbReference type="PANTHER" id="PTHR23501:SF84">
    <property type="entry name" value="VACUOLAR MEMBRANE AMINO ACID UPTAKE TRANSPORTER FNX2"/>
    <property type="match status" value="1"/>
</dbReference>
<keyword evidence="3" id="KW-0813">Transport</keyword>
<feature type="transmembrane region" description="Helical" evidence="8">
    <location>
        <begin position="200"/>
        <end position="222"/>
    </location>
</feature>
<dbReference type="InterPro" id="IPR011701">
    <property type="entry name" value="MFS"/>
</dbReference>
<comment type="subcellular location">
    <subcellularLocation>
        <location evidence="1">Endomembrane system</location>
        <topology evidence="1">Multi-pass membrane protein</topology>
    </subcellularLocation>
</comment>
<organism evidence="10 11">
    <name type="scientific">Alectoria fallacina</name>
    <dbReference type="NCBI Taxonomy" id="1903189"/>
    <lineage>
        <taxon>Eukaryota</taxon>
        <taxon>Fungi</taxon>
        <taxon>Dikarya</taxon>
        <taxon>Ascomycota</taxon>
        <taxon>Pezizomycotina</taxon>
        <taxon>Lecanoromycetes</taxon>
        <taxon>OSLEUM clade</taxon>
        <taxon>Lecanoromycetidae</taxon>
        <taxon>Lecanorales</taxon>
        <taxon>Lecanorineae</taxon>
        <taxon>Parmeliaceae</taxon>
        <taxon>Alectoria</taxon>
    </lineage>
</organism>
<proteinExistence type="inferred from homology"/>
<keyword evidence="11" id="KW-1185">Reference proteome</keyword>
<keyword evidence="5 8" id="KW-1133">Transmembrane helix</keyword>
<dbReference type="CDD" id="cd17502">
    <property type="entry name" value="MFS_Azr1_MDR_like"/>
    <property type="match status" value="1"/>
</dbReference>
<dbReference type="Gene3D" id="1.20.1720.10">
    <property type="entry name" value="Multidrug resistance protein D"/>
    <property type="match status" value="1"/>
</dbReference>
<gene>
    <name evidence="10" type="ORF">ALECFALPRED_004013</name>
</gene>
<dbReference type="Pfam" id="PF07690">
    <property type="entry name" value="MFS_1"/>
    <property type="match status" value="1"/>
</dbReference>
<accession>A0A8H3EPG8</accession>
<dbReference type="EMBL" id="CAJPDR010000025">
    <property type="protein sequence ID" value="CAF9907817.1"/>
    <property type="molecule type" value="Genomic_DNA"/>
</dbReference>
<dbReference type="Gene3D" id="1.20.1250.20">
    <property type="entry name" value="MFS general substrate transporter like domains"/>
    <property type="match status" value="1"/>
</dbReference>
<evidence type="ECO:0000256" key="5">
    <source>
        <dbReference type="ARBA" id="ARBA00022989"/>
    </source>
</evidence>
<feature type="transmembrane region" description="Helical" evidence="8">
    <location>
        <begin position="114"/>
        <end position="130"/>
    </location>
</feature>
<feature type="transmembrane region" description="Helical" evidence="8">
    <location>
        <begin position="471"/>
        <end position="489"/>
    </location>
</feature>
<evidence type="ECO:0000256" key="1">
    <source>
        <dbReference type="ARBA" id="ARBA00004127"/>
    </source>
</evidence>
<evidence type="ECO:0000256" key="6">
    <source>
        <dbReference type="ARBA" id="ARBA00023136"/>
    </source>
</evidence>
<reference evidence="10" key="1">
    <citation type="submission" date="2021-03" db="EMBL/GenBank/DDBJ databases">
        <authorList>
            <person name="Tagirdzhanova G."/>
        </authorList>
    </citation>
    <scope>NUCLEOTIDE SEQUENCE</scope>
</reference>
<feature type="domain" description="Major facilitator superfamily (MFS) profile" evidence="9">
    <location>
        <begin position="77"/>
        <end position="569"/>
    </location>
</feature>
<feature type="transmembrane region" description="Helical" evidence="8">
    <location>
        <begin position="337"/>
        <end position="361"/>
    </location>
</feature>
<feature type="transmembrane region" description="Helical" evidence="8">
    <location>
        <begin position="400"/>
        <end position="426"/>
    </location>
</feature>
<dbReference type="GO" id="GO:0000329">
    <property type="term" value="C:fungal-type vacuole membrane"/>
    <property type="evidence" value="ECO:0007669"/>
    <property type="project" value="TreeGrafter"/>
</dbReference>
<name>A0A8H3EPG8_9LECA</name>
<dbReference type="PROSITE" id="PS50850">
    <property type="entry name" value="MFS"/>
    <property type="match status" value="1"/>
</dbReference>
<dbReference type="InterPro" id="IPR036259">
    <property type="entry name" value="MFS_trans_sf"/>
</dbReference>
<feature type="transmembrane region" description="Helical" evidence="8">
    <location>
        <begin position="373"/>
        <end position="393"/>
    </location>
</feature>
<dbReference type="GO" id="GO:0012505">
    <property type="term" value="C:endomembrane system"/>
    <property type="evidence" value="ECO:0007669"/>
    <property type="project" value="UniProtKB-SubCell"/>
</dbReference>
<feature type="transmembrane region" description="Helical" evidence="8">
    <location>
        <begin position="142"/>
        <end position="161"/>
    </location>
</feature>
<dbReference type="GO" id="GO:0046943">
    <property type="term" value="F:carboxylic acid transmembrane transporter activity"/>
    <property type="evidence" value="ECO:0007669"/>
    <property type="project" value="UniProtKB-ARBA"/>
</dbReference>
<keyword evidence="4 8" id="KW-0812">Transmembrane</keyword>
<keyword evidence="6 8" id="KW-0472">Membrane</keyword>
<evidence type="ECO:0000256" key="2">
    <source>
        <dbReference type="ARBA" id="ARBA00008335"/>
    </source>
</evidence>
<feature type="transmembrane region" description="Helical" evidence="8">
    <location>
        <begin position="269"/>
        <end position="286"/>
    </location>
</feature>
<dbReference type="FunFam" id="1.20.1720.10:FF:000013">
    <property type="entry name" value="Related to multidrug resistance proteins"/>
    <property type="match status" value="1"/>
</dbReference>
<dbReference type="SUPFAM" id="SSF103473">
    <property type="entry name" value="MFS general substrate transporter"/>
    <property type="match status" value="1"/>
</dbReference>
<evidence type="ECO:0000259" key="9">
    <source>
        <dbReference type="PROSITE" id="PS50850"/>
    </source>
</evidence>
<feature type="transmembrane region" description="Helical" evidence="8">
    <location>
        <begin position="74"/>
        <end position="102"/>
    </location>
</feature>
<feature type="transmembrane region" description="Helical" evidence="8">
    <location>
        <begin position="228"/>
        <end position="249"/>
    </location>
</feature>
<dbReference type="PANTHER" id="PTHR23501">
    <property type="entry name" value="MAJOR FACILITATOR SUPERFAMILY"/>
    <property type="match status" value="1"/>
</dbReference>
<feature type="transmembrane region" description="Helical" evidence="8">
    <location>
        <begin position="432"/>
        <end position="459"/>
    </location>
</feature>
<feature type="transmembrane region" description="Helical" evidence="8">
    <location>
        <begin position="167"/>
        <end position="188"/>
    </location>
</feature>
<sequence>MERQEETETSPLLAKPTTALPDPGLARNSVPPGEFGATGHQHGDTKPAEDEESQSNSEDRGHQYEGMPDVKAKLWYIVPAVGIGIFLSAADQTIIVSCYGRIGSELKSLENTSWISTAYLLTLSSFQPLYGKMSDIFGRKPCLLFGYAIFGLGCLWCGLARNMKELIVARAFAGIGGGGMTTVVSIIMSDIVPLRERGTWQGIINIIYALGAGCGAPLGGLLADRVSWRWAFLAQGPVCAGALLSVALVLKLPKQNSSDWKTKLRRIDFLGAFVLVAAIFLLLLGLDRGSNDSWSAPITITSLCVSFPLFFLFIFVELRLAAEPFAPGRIIFKRSLIACYLCNFFGFGGWLTVLFYIPLFYQAVDGFSATQAGLRLLPNVLAAVSGSLTGGLLMQKTGKYYWLTVVAISTSTLGTLLIILCTGLVVNNTYGISVGLVLGGFCTGIGTTTTLIGLIANAAPEDQAIATACSYLFRSLGSVVILSLTASVVQQSLRDQLREHLNSGKDAEEIVKRVRESLDFVKTLQPAVREAVRQCYARSTRNGFGFIFGIACCAMLASRKSKLWHRTGTSTDAWSVVFIREKRLSR</sequence>
<dbReference type="GO" id="GO:0015174">
    <property type="term" value="F:basic amino acid transmembrane transporter activity"/>
    <property type="evidence" value="ECO:0007669"/>
    <property type="project" value="TreeGrafter"/>
</dbReference>
<comment type="caution">
    <text evidence="10">The sequence shown here is derived from an EMBL/GenBank/DDBJ whole genome shotgun (WGS) entry which is preliminary data.</text>
</comment>
<dbReference type="OrthoDB" id="3437016at2759"/>